<name>A0A158CIY5_9BURK</name>
<feature type="transmembrane region" description="Helical" evidence="1">
    <location>
        <begin position="80"/>
        <end position="103"/>
    </location>
</feature>
<dbReference type="STRING" id="1777143.AWB82_05470"/>
<evidence type="ECO:0000256" key="1">
    <source>
        <dbReference type="SAM" id="Phobius"/>
    </source>
</evidence>
<feature type="transmembrane region" description="Helical" evidence="1">
    <location>
        <begin position="175"/>
        <end position="198"/>
    </location>
</feature>
<accession>A0A158CIY5</accession>
<evidence type="ECO:0000313" key="2">
    <source>
        <dbReference type="EMBL" id="SAK82285.1"/>
    </source>
</evidence>
<feature type="transmembrane region" description="Helical" evidence="1">
    <location>
        <begin position="20"/>
        <end position="40"/>
    </location>
</feature>
<dbReference type="Proteomes" id="UP000054596">
    <property type="component" value="Unassembled WGS sequence"/>
</dbReference>
<dbReference type="EMBL" id="FCOJ02000050">
    <property type="protein sequence ID" value="SAK82285.1"/>
    <property type="molecule type" value="Genomic_DNA"/>
</dbReference>
<dbReference type="AlphaFoldDB" id="A0A158CIY5"/>
<feature type="transmembrane region" description="Helical" evidence="1">
    <location>
        <begin position="115"/>
        <end position="132"/>
    </location>
</feature>
<organism evidence="2 3">
    <name type="scientific">Caballeronia glebae</name>
    <dbReference type="NCBI Taxonomy" id="1777143"/>
    <lineage>
        <taxon>Bacteria</taxon>
        <taxon>Pseudomonadati</taxon>
        <taxon>Pseudomonadota</taxon>
        <taxon>Betaproteobacteria</taxon>
        <taxon>Burkholderiales</taxon>
        <taxon>Burkholderiaceae</taxon>
        <taxon>Caballeronia</taxon>
    </lineage>
</organism>
<feature type="transmembrane region" description="Helical" evidence="1">
    <location>
        <begin position="144"/>
        <end position="163"/>
    </location>
</feature>
<comment type="caution">
    <text evidence="2">The sequence shown here is derived from an EMBL/GenBank/DDBJ whole genome shotgun (WGS) entry which is preliminary data.</text>
</comment>
<evidence type="ECO:0000313" key="3">
    <source>
        <dbReference type="Proteomes" id="UP000054596"/>
    </source>
</evidence>
<keyword evidence="1" id="KW-1133">Transmembrane helix</keyword>
<sequence length="246" mass="26079">MTSARTVRGKGCGMKQHFSVVRFMVYLAGFTSLPMLRLVVSPDGRGGITVFFACVAAVAAAYMVYYASSEGYLRNLMSGVVVYLALAAVVAACPPFVLVLAFWSITGVLKRRRTLLVHAMSSVALLVLIFPMPFAERIGMPELAGAPAGIAYIGFALGWSAWASRSPLKLGLFKFATMLLAVPLIASFVALVGGGMFSRPERRVRNSMMRARKASTRALPAPAREIAVSRAVVAGAAADVLAAVAD</sequence>
<protein>
    <submittedName>
        <fullName evidence="2">Uncharacterized protein</fullName>
    </submittedName>
</protein>
<feature type="transmembrane region" description="Helical" evidence="1">
    <location>
        <begin position="46"/>
        <end position="68"/>
    </location>
</feature>
<keyword evidence="1" id="KW-0472">Membrane</keyword>
<proteinExistence type="predicted"/>
<keyword evidence="3" id="KW-1185">Reference proteome</keyword>
<gene>
    <name evidence="2" type="ORF">AWB82_05470</name>
</gene>
<reference evidence="2" key="1">
    <citation type="submission" date="2016-01" db="EMBL/GenBank/DDBJ databases">
        <authorList>
            <person name="Peeters C."/>
        </authorList>
    </citation>
    <scope>NUCLEOTIDE SEQUENCE [LARGE SCALE GENOMIC DNA]</scope>
    <source>
        <strain evidence="2">LMG 29325</strain>
    </source>
</reference>
<keyword evidence="1" id="KW-0812">Transmembrane</keyword>